<dbReference type="EMBL" id="MVHJ01000025">
    <property type="protein sequence ID" value="ORA02724.1"/>
    <property type="molecule type" value="Genomic_DNA"/>
</dbReference>
<dbReference type="STRING" id="564198.BST17_22370"/>
<dbReference type="Pfam" id="PF03780">
    <property type="entry name" value="Asp23"/>
    <property type="match status" value="1"/>
</dbReference>
<dbReference type="RefSeq" id="WP_083061091.1">
    <property type="nucleotide sequence ID" value="NZ_JACKVM010000003.1"/>
</dbReference>
<dbReference type="OrthoDB" id="9808942at2"/>
<comment type="similarity">
    <text evidence="1">Belongs to the asp23 family.</text>
</comment>
<dbReference type="InterPro" id="IPR005531">
    <property type="entry name" value="Asp23"/>
</dbReference>
<keyword evidence="3" id="KW-1185">Reference proteome</keyword>
<dbReference type="PANTHER" id="PTHR34297:SF3">
    <property type="entry name" value="ALKALINE SHOCK PROTEIN 23"/>
    <property type="match status" value="1"/>
</dbReference>
<protein>
    <submittedName>
        <fullName evidence="2">Alkaline-shock protein</fullName>
    </submittedName>
</protein>
<sequence>MTAATQSREVSSTTKTAEAGKELEKLASDHGTTTIADVVVSKIAGIATREVDGVHDLGGQAARVVGKLRETLPGAPSLTQGVNVEVGERQAAVDIGIVAEYGVAIHDLADGIRNNVINAVENMTGLEVTEVNITVHDVHFADDESGEEIATDAQPRVQ</sequence>
<dbReference type="AlphaFoldDB" id="A0A1W9YRP7"/>
<comment type="caution">
    <text evidence="2">The sequence shown here is derived from an EMBL/GenBank/DDBJ whole genome shotgun (WGS) entry which is preliminary data.</text>
</comment>
<dbReference type="PANTHER" id="PTHR34297">
    <property type="entry name" value="HYPOTHETICAL CYTOSOLIC PROTEIN-RELATED"/>
    <property type="match status" value="1"/>
</dbReference>
<reference evidence="2 3" key="1">
    <citation type="submission" date="2017-02" db="EMBL/GenBank/DDBJ databases">
        <title>The new phylogeny of genus Mycobacterium.</title>
        <authorList>
            <person name="Tortoli E."/>
            <person name="Trovato A."/>
            <person name="Cirillo D.M."/>
        </authorList>
    </citation>
    <scope>NUCLEOTIDE SEQUENCE [LARGE SCALE GENOMIC DNA]</scope>
    <source>
        <strain evidence="2 3">DSM 45578</strain>
    </source>
</reference>
<dbReference type="Proteomes" id="UP000192366">
    <property type="component" value="Unassembled WGS sequence"/>
</dbReference>
<organism evidence="2 3">
    <name type="scientific">Mycolicibacterium bacteremicum</name>
    <name type="common">Mycobacterium bacteremicum</name>
    <dbReference type="NCBI Taxonomy" id="564198"/>
    <lineage>
        <taxon>Bacteria</taxon>
        <taxon>Bacillati</taxon>
        <taxon>Actinomycetota</taxon>
        <taxon>Actinomycetes</taxon>
        <taxon>Mycobacteriales</taxon>
        <taxon>Mycobacteriaceae</taxon>
        <taxon>Mycolicibacterium</taxon>
    </lineage>
</organism>
<proteinExistence type="inferred from homology"/>
<evidence type="ECO:0000313" key="3">
    <source>
        <dbReference type="Proteomes" id="UP000192366"/>
    </source>
</evidence>
<name>A0A1W9YRP7_MYCBA</name>
<evidence type="ECO:0000256" key="1">
    <source>
        <dbReference type="ARBA" id="ARBA00005721"/>
    </source>
</evidence>
<gene>
    <name evidence="2" type="ORF">BST17_22370</name>
</gene>
<evidence type="ECO:0000313" key="2">
    <source>
        <dbReference type="EMBL" id="ORA02724.1"/>
    </source>
</evidence>
<accession>A0A1W9YRP7</accession>